<evidence type="ECO:0000256" key="7">
    <source>
        <dbReference type="HAMAP-Rule" id="MF_03174"/>
    </source>
</evidence>
<feature type="domain" description="PH" evidence="10">
    <location>
        <begin position="230"/>
        <end position="321"/>
    </location>
</feature>
<evidence type="ECO:0000256" key="9">
    <source>
        <dbReference type="SAM" id="MobiDB-lite"/>
    </source>
</evidence>
<feature type="compositionally biased region" description="Acidic residues" evidence="9">
    <location>
        <begin position="121"/>
        <end position="130"/>
    </location>
</feature>
<feature type="compositionally biased region" description="Low complexity" evidence="9">
    <location>
        <begin position="139"/>
        <end position="153"/>
    </location>
</feature>
<feature type="domain" description="GOLD" evidence="11">
    <location>
        <begin position="1"/>
        <end position="218"/>
    </location>
</feature>
<keyword evidence="7 8" id="KW-0645">Protease</keyword>
<dbReference type="GO" id="GO:0006508">
    <property type="term" value="P:proteolysis"/>
    <property type="evidence" value="ECO:0007669"/>
    <property type="project" value="UniProtKB-KW"/>
</dbReference>
<feature type="binding site" evidence="7">
    <location>
        <position position="1210"/>
    </location>
    <ligand>
        <name>a divalent metal cation</name>
        <dbReference type="ChEBI" id="CHEBI:60240"/>
        <label>2</label>
        <note>catalytic</note>
    </ligand>
</feature>
<keyword evidence="13" id="KW-1185">Reference proteome</keyword>
<feature type="compositionally biased region" description="Acidic residues" evidence="9">
    <location>
        <begin position="574"/>
        <end position="588"/>
    </location>
</feature>
<name>A0A9P6M5L7_MORAP</name>
<feature type="binding site" evidence="7">
    <location>
        <position position="1199"/>
    </location>
    <ligand>
        <name>a divalent metal cation</name>
        <dbReference type="ChEBI" id="CHEBI:60240"/>
        <label>1</label>
    </ligand>
</feature>
<comment type="cofactor">
    <cofactor evidence="7">
        <name>Co(2+)</name>
        <dbReference type="ChEBI" id="CHEBI:48828"/>
    </cofactor>
    <cofactor evidence="7">
        <name>Zn(2+)</name>
        <dbReference type="ChEBI" id="CHEBI:29105"/>
    </cofactor>
    <cofactor evidence="7">
        <name>Mn(2+)</name>
        <dbReference type="ChEBI" id="CHEBI:29035"/>
    </cofactor>
    <cofactor evidence="7">
        <name>Fe(2+)</name>
        <dbReference type="ChEBI" id="CHEBI:29033"/>
    </cofactor>
    <text evidence="7">Binds 2 divalent metal cations per subunit. Has a high-affinity and a low affinity metal-binding site. The true nature of the physiological cofactor is under debate. The enzyme is active with cobalt, zinc, manganese or divalent iron ions. Most likely, methionine aminopeptidases function as mononuclear Fe(2+)-metalloproteases under physiological conditions, and the catalytically relevant metal-binding site has been assigned to the histidine-containing high-affinity site.</text>
</comment>
<dbReference type="GO" id="GO:0005829">
    <property type="term" value="C:cytosol"/>
    <property type="evidence" value="ECO:0007669"/>
    <property type="project" value="TreeGrafter"/>
</dbReference>
<dbReference type="InterPro" id="IPR036005">
    <property type="entry name" value="Creatinase/aminopeptidase-like"/>
</dbReference>
<dbReference type="InterPro" id="IPR001830">
    <property type="entry name" value="Glyco_trans_20"/>
</dbReference>
<dbReference type="Pfam" id="PF00557">
    <property type="entry name" value="Peptidase_M24"/>
    <property type="match status" value="2"/>
</dbReference>
<dbReference type="InterPro" id="IPR036412">
    <property type="entry name" value="HAD-like_sf"/>
</dbReference>
<evidence type="ECO:0000256" key="4">
    <source>
        <dbReference type="ARBA" id="ARBA00022448"/>
    </source>
</evidence>
<dbReference type="FunFam" id="3.40.50.2000:FF:000036">
    <property type="entry name" value="Alpha,alpha-trehalose-phosphate synthase subunit Tps2"/>
    <property type="match status" value="1"/>
</dbReference>
<feature type="region of interest" description="Disordered" evidence="9">
    <location>
        <begin position="383"/>
        <end position="429"/>
    </location>
</feature>
<dbReference type="PANTHER" id="PTHR10788:SF15">
    <property type="entry name" value="TREHALOSE SYNTHASE COMPLEX REGULATORY SUBUNIT TPS3-RELATED"/>
    <property type="match status" value="1"/>
</dbReference>
<dbReference type="GO" id="GO:0008289">
    <property type="term" value="F:lipid binding"/>
    <property type="evidence" value="ECO:0007669"/>
    <property type="project" value="UniProtKB-KW"/>
</dbReference>
<dbReference type="SMART" id="SM00233">
    <property type="entry name" value="PH"/>
    <property type="match status" value="1"/>
</dbReference>
<feature type="region of interest" description="Disordered" evidence="9">
    <location>
        <begin position="2347"/>
        <end position="2367"/>
    </location>
</feature>
<feature type="compositionally biased region" description="Basic and acidic residues" evidence="9">
    <location>
        <begin position="1461"/>
        <end position="1472"/>
    </location>
</feature>
<evidence type="ECO:0000313" key="13">
    <source>
        <dbReference type="Proteomes" id="UP000738359"/>
    </source>
</evidence>
<feature type="binding site" evidence="7">
    <location>
        <position position="1210"/>
    </location>
    <ligand>
        <name>a divalent metal cation</name>
        <dbReference type="ChEBI" id="CHEBI:60240"/>
        <label>1</label>
    </ligand>
</feature>
<evidence type="ECO:0000256" key="1">
    <source>
        <dbReference type="ARBA" id="ARBA00005409"/>
    </source>
</evidence>
<dbReference type="InterPro" id="IPR006379">
    <property type="entry name" value="HAD-SF_hydro_IIB"/>
</dbReference>
<dbReference type="GO" id="GO:0046872">
    <property type="term" value="F:metal ion binding"/>
    <property type="evidence" value="ECO:0007669"/>
    <property type="project" value="UniProtKB-UniRule"/>
</dbReference>
<dbReference type="GO" id="GO:0005946">
    <property type="term" value="C:alpha,alpha-trehalose-phosphate synthase complex (UDP-forming)"/>
    <property type="evidence" value="ECO:0007669"/>
    <property type="project" value="TreeGrafter"/>
</dbReference>
<comment type="catalytic activity">
    <reaction evidence="7 8">
        <text>Release of N-terminal amino acids, preferentially methionine, from peptides and arylamides.</text>
        <dbReference type="EC" id="3.4.11.18"/>
    </reaction>
</comment>
<dbReference type="NCBIfam" id="TIGR00500">
    <property type="entry name" value="met_pdase_I"/>
    <property type="match status" value="1"/>
</dbReference>
<feature type="region of interest" description="Disordered" evidence="9">
    <location>
        <begin position="566"/>
        <end position="614"/>
    </location>
</feature>
<dbReference type="CDD" id="cd01086">
    <property type="entry name" value="MetAP1"/>
    <property type="match status" value="1"/>
</dbReference>
<dbReference type="EMBL" id="JAAAHY010000145">
    <property type="protein sequence ID" value="KAF9966571.1"/>
    <property type="molecule type" value="Genomic_DNA"/>
</dbReference>
<dbReference type="SUPFAM" id="SSF56784">
    <property type="entry name" value="HAD-like"/>
    <property type="match status" value="1"/>
</dbReference>
<dbReference type="Gene3D" id="3.40.50.2000">
    <property type="entry name" value="Glycogen Phosphorylase B"/>
    <property type="match status" value="2"/>
</dbReference>
<feature type="region of interest" description="Disordered" evidence="9">
    <location>
        <begin position="1035"/>
        <end position="1057"/>
    </location>
</feature>
<dbReference type="InterPro" id="IPR011993">
    <property type="entry name" value="PH-like_dom_sf"/>
</dbReference>
<dbReference type="Gene3D" id="2.40.160.120">
    <property type="match status" value="1"/>
</dbReference>
<evidence type="ECO:0000256" key="3">
    <source>
        <dbReference type="ARBA" id="ARBA00008842"/>
    </source>
</evidence>
<dbReference type="Pfam" id="PF00982">
    <property type="entry name" value="Glyco_transf_20"/>
    <property type="match status" value="1"/>
</dbReference>
<feature type="region of interest" description="Disordered" evidence="9">
    <location>
        <begin position="1529"/>
        <end position="1556"/>
    </location>
</feature>
<gene>
    <name evidence="12" type="ORF">BGZ70_001932</name>
</gene>
<dbReference type="GO" id="GO:0005992">
    <property type="term" value="P:trehalose biosynthetic process"/>
    <property type="evidence" value="ECO:0007669"/>
    <property type="project" value="InterPro"/>
</dbReference>
<feature type="compositionally biased region" description="Low complexity" evidence="9">
    <location>
        <begin position="106"/>
        <end position="118"/>
    </location>
</feature>
<dbReference type="EC" id="3.4.11.18" evidence="8"/>
<keyword evidence="7" id="KW-0378">Hydrolase</keyword>
<dbReference type="InterPro" id="IPR001849">
    <property type="entry name" value="PH_domain"/>
</dbReference>
<sequence length="2367" mass="263557">MQEIEVPARDVFQHYVHVDQPSKALVWWFSTKKKNISFGLFFRKSSSCPPQLRSNTLTPSITSVTPSAKPESISSQHTTFHSQGGSYGGSGHYSKDGILSSSPTKSSRASNYASSRASIDSSDEEDDQAELTDSLGIHQPNPSQSSLPSNSQPSRRKKTVAKFKDPDLVEILPIQHYDSSSGTIRGEYVVKEEGSYVLVFDNSFSIHTSKRLTFFVALEERSVKAATQPLSEMSGWLLKKKRKRMQGWAKRWFQIDNGILSYYKDPGSPCRGKVHLVLSTVTVSQASNMIHIDSGTMLYHLKAFTVEDYAAWTRVIKNFKNSEQRAAYDTVHRMTQRDSSQKRAQLRNSWLSNNNELEQLKEIMSAMDAGFVDIKEQLESIRAQAEGPPSSGSSQRSSPSRERQSSVDHSSGPNSSGNSNNNNNKFRLGKFGIPSLQRTISDGSVTTSQSSLENIHARLQASFVKLKTDKEKAFEIMRSEMEKWEKNGKQFRLLLTENENLSSGRPGENSTLPRHTFEEAYIAHARTSMTSDRTHSFTSSITGSDIFYDADDAILTADLSSGDLSDLEGVGFDEQGDDNDDNSSDEEERAATPAQDQPDTKAAPPSSDSQANEPIVRRSVLPAPVSGEDISLLSILRKNVGKDLSTVAMPVSLNEPINVLQRLCEELEYSELLDKAVGLSDSLDRLVYVAAFAVSGYATTQWRAARKPFNPLHGETFEYVCPEKGFKFISEKVSHYPPIMACHAESVHNWSLSMDSRAKTKFWGKSMELMPNGTIHIYFDKTGDHFTIVKPSTWMRNLMAGTKYLEHTGDLKITNHSTRETCVLNFKESSFFSGTKHEVSGHVMTANGAKKRTLQGRWSESLMEEVAPNKLERLWKCNNPPANHEKYYGFTEFTMHLNEMTKGLEQKLPKTDTRFRPDQSLFERGLVEEADKEKLRVEQKQRELRKAMEAEGEAWEVRWFEKKPDPETEDPEGQTWRYKGGYWETRETGEWNEKVALWTVPVALARTASPSVVRPAASQQCQRLQQLQWPRQSIHSSGSLQLPRKPKNAHGGGGIRDRQYFGNYTRLAPTSLRLGVAPPDVDSLIPSHIQRPSYAMRGEPSEWSAGIPVNDSVAVEKCRKAGQLAKKILELGGTLAKPGVNTDEIDRILREAIIANNAYPSPLNYMGFPKSVCTSISNVIAHGIPDNRALEDGDIINIDITVFLDGYHGDTSATFLVGNVDQAGRELVERTKESLDEAIAICDRYDYSVSEQFSGHGIGKEFHCLPLIYHHDNDEEGVMEKGMIFTIEPMFCQGTAVGVQWPDKWTVTTADGGRSAQFEHTYPSSSSKVNLTMVTENGALPTGRLLVATLLLPETISFQVPPREKDGRFRSPHQSSTCIAPQRLPPVAVSAPPPTSLYSPALDALHRSNAVPETRTTRAPPPRELNLSPSSILVPPAPTSPGHFRSASGIESINAKPISSKADRLKDQERPMQQRTSAPGPSILAQPPGSPKESLSNLFPKVEPRPMLNQPRSRTSRIDDLHHHQHHFHPSAINTRVPSSPTSASSSSSQTQNKAACPGTTFLDSAKVFADAKWTVEKAYGGNIGLQNAVNSIQGQLSKRVWVGTLGMATDTLTDRTRGDIRAELALNHSSIPVFVNDHDFEGHYHQFCKQVLWPIFHYVLPDNLRSKGYDDGSWKHYVAVNRAFAETIIDNYMQGDTIWVNDYHLMLVPNMIRERLPDASIGFFLHIPFPSSEIFRCLHVRKEVLEGLLGADLIGFQTYSFARHFLQTCSRLLSVESNPKGIQLENTAVNVGIFPIGIDTKSLNVKRQDPEVAKWVEVLKEKYAGLKLIVARDKLDYIKGVRQKMLAFERFLNLYPEYQGKIVLIQVALSTSEQNEVQGQVSDVVTRINSKFSDLSYQPIVFLRQDITFSQYLGLLTVADLCLITSLRDGMNLTSHEYVVCQEEQKNPLVLSEFAGTYGSLGACLRVNPWNYTEVATAIHDALEMKDDEKAVRWNELRKHVCTNTAQFWAQGFVSELIKVHGDVQRRYSIHIPLLDMAAVLPQYQAAKRRLLLLDYDGTLLPYERSSNMRSKGKTSSEEMIKVVTDLAQDPKNIVYIMSGRTRDSLESTFGAIPNLGLCAEGGCFLRHIGKTTWENQVQQGSDMQWRKKVMEMFEYYKERTPGSEIEEKSVPLVWHYRQADNPSYGLWQARECQNHIEEAIGSIYPVHAIVGRKCLEVMPRDVSKACAAKTIIESLLSPKAIHALCSPPAESAPDVEPSAQPAADLSESAALTALSVEDAVDFVLCVGDDRSDEDMFQFVNGLQVGDGHPHRVVTCTVGSKSSEARWFVPGVSSVLQGLQLMVDSAPAPAPAPAAAEDVATATAAS</sequence>
<evidence type="ECO:0000313" key="12">
    <source>
        <dbReference type="EMBL" id="KAF9966571.1"/>
    </source>
</evidence>
<feature type="compositionally biased region" description="Low complexity" evidence="9">
    <location>
        <begin position="1538"/>
        <end position="1552"/>
    </location>
</feature>
<dbReference type="GO" id="GO:0120009">
    <property type="term" value="P:intermembrane lipid transfer"/>
    <property type="evidence" value="ECO:0007669"/>
    <property type="project" value="UniProtKB-ARBA"/>
</dbReference>
<comment type="similarity">
    <text evidence="1">In the N-terminal section; belongs to the glycosyltransferase 20 family.</text>
</comment>
<dbReference type="NCBIfam" id="TIGR01484">
    <property type="entry name" value="HAD-SF-IIB"/>
    <property type="match status" value="1"/>
</dbReference>
<comment type="caution">
    <text evidence="12">The sequence shown here is derived from an EMBL/GenBank/DDBJ whole genome shotgun (WGS) entry which is preliminary data.</text>
</comment>
<dbReference type="Pfam" id="PF02358">
    <property type="entry name" value="Trehalose_PPase"/>
    <property type="match status" value="1"/>
</dbReference>
<dbReference type="InterPro" id="IPR000994">
    <property type="entry name" value="Pept_M24"/>
</dbReference>
<dbReference type="Pfam" id="PF01237">
    <property type="entry name" value="Oxysterol_BP"/>
    <property type="match status" value="1"/>
</dbReference>
<dbReference type="InterPro" id="IPR037239">
    <property type="entry name" value="OSBP_sf"/>
</dbReference>
<dbReference type="PRINTS" id="PR00599">
    <property type="entry name" value="MAPEPTIDASE"/>
</dbReference>
<feature type="compositionally biased region" description="Low complexity" evidence="9">
    <location>
        <begin position="386"/>
        <end position="398"/>
    </location>
</feature>
<comment type="similarity">
    <text evidence="3">Belongs to the OSBP family.</text>
</comment>
<dbReference type="InterPro" id="IPR002467">
    <property type="entry name" value="Pept_M24A_MAP1"/>
</dbReference>
<dbReference type="SUPFAM" id="SSF53756">
    <property type="entry name" value="UDP-Glycosyltransferase/glycogen phosphorylase"/>
    <property type="match status" value="1"/>
</dbReference>
<keyword evidence="4" id="KW-0813">Transport</keyword>
<dbReference type="InterPro" id="IPR001714">
    <property type="entry name" value="Pept_M24_MAP"/>
</dbReference>
<dbReference type="GO" id="GO:0070006">
    <property type="term" value="F:metalloaminopeptidase activity"/>
    <property type="evidence" value="ECO:0007669"/>
    <property type="project" value="UniProtKB-UniRule"/>
</dbReference>
<dbReference type="CDD" id="cd03788">
    <property type="entry name" value="GT20_TPS"/>
    <property type="match status" value="1"/>
</dbReference>
<comment type="function">
    <text evidence="8">Cotranslationally removes the N-terminal methionine from nascent proteins. The N-terminal methionine is often cleaved when the second residue in the primary sequence is small and uncharged (Met-Ala-, Cys, Gly, Pro, Ser, Thr, or Val).</text>
</comment>
<dbReference type="GO" id="GO:0004239">
    <property type="term" value="F:initiator methionyl aminopeptidase activity"/>
    <property type="evidence" value="ECO:0007669"/>
    <property type="project" value="UniProtKB-UniRule"/>
</dbReference>
<organism evidence="12 13">
    <name type="scientific">Mortierella alpina</name>
    <name type="common">Oleaginous fungus</name>
    <name type="synonym">Mortierella renispora</name>
    <dbReference type="NCBI Taxonomy" id="64518"/>
    <lineage>
        <taxon>Eukaryota</taxon>
        <taxon>Fungi</taxon>
        <taxon>Fungi incertae sedis</taxon>
        <taxon>Mucoromycota</taxon>
        <taxon>Mortierellomycotina</taxon>
        <taxon>Mortierellomycetes</taxon>
        <taxon>Mortierellales</taxon>
        <taxon>Mortierellaceae</taxon>
        <taxon>Mortierella</taxon>
    </lineage>
</organism>
<dbReference type="Proteomes" id="UP000738359">
    <property type="component" value="Unassembled WGS sequence"/>
</dbReference>
<evidence type="ECO:0000259" key="11">
    <source>
        <dbReference type="PROSITE" id="PS50866"/>
    </source>
</evidence>
<dbReference type="SUPFAM" id="SSF144000">
    <property type="entry name" value="Oxysterol-binding protein-like"/>
    <property type="match status" value="1"/>
</dbReference>
<dbReference type="FunFam" id="2.40.160.120:FF:000001">
    <property type="entry name" value="Oxysterol-binding protein"/>
    <property type="match status" value="1"/>
</dbReference>
<accession>A0A9P6M5L7</accession>
<keyword evidence="7 8" id="KW-0031">Aminopeptidase</keyword>
<feature type="region of interest" description="Disordered" evidence="9">
    <location>
        <begin position="48"/>
        <end position="162"/>
    </location>
</feature>
<dbReference type="SUPFAM" id="SSF50729">
    <property type="entry name" value="PH domain-like"/>
    <property type="match status" value="1"/>
</dbReference>
<feature type="binding site" evidence="7">
    <location>
        <position position="1319"/>
    </location>
    <ligand>
        <name>a divalent metal cation</name>
        <dbReference type="ChEBI" id="CHEBI:60240"/>
        <label>1</label>
    </ligand>
</feature>
<evidence type="ECO:0000256" key="2">
    <source>
        <dbReference type="ARBA" id="ARBA00006330"/>
    </source>
</evidence>
<dbReference type="PANTHER" id="PTHR10788">
    <property type="entry name" value="TREHALOSE-6-PHOSPHATE SYNTHASE"/>
    <property type="match status" value="1"/>
</dbReference>
<evidence type="ECO:0000256" key="5">
    <source>
        <dbReference type="ARBA" id="ARBA00023055"/>
    </source>
</evidence>
<keyword evidence="5" id="KW-0445">Lipid transport</keyword>
<dbReference type="Gene3D" id="3.30.70.3490">
    <property type="match status" value="1"/>
</dbReference>
<dbReference type="Gene3D" id="3.40.50.1000">
    <property type="entry name" value="HAD superfamily/HAD-like"/>
    <property type="match status" value="2"/>
</dbReference>
<dbReference type="InterPro" id="IPR000648">
    <property type="entry name" value="Oxysterol-bd"/>
</dbReference>
<dbReference type="PROSITE" id="PS00680">
    <property type="entry name" value="MAP_1"/>
    <property type="match status" value="1"/>
</dbReference>
<dbReference type="InterPro" id="IPR003337">
    <property type="entry name" value="Trehalose_PPase"/>
</dbReference>
<proteinExistence type="inferred from homology"/>
<feature type="region of interest" description="Disordered" evidence="9">
    <location>
        <begin position="1410"/>
        <end position="1513"/>
    </location>
</feature>
<dbReference type="PROSITE" id="PS50866">
    <property type="entry name" value="GOLD"/>
    <property type="match status" value="1"/>
</dbReference>
<dbReference type="Gene3D" id="2.30.29.30">
    <property type="entry name" value="Pleckstrin-homology domain (PH domain)/Phosphotyrosine-binding domain (PTB)"/>
    <property type="match status" value="1"/>
</dbReference>
<dbReference type="InterPro" id="IPR036598">
    <property type="entry name" value="GOLD_dom_sf"/>
</dbReference>
<keyword evidence="7 8" id="KW-0479">Metal-binding</keyword>
<evidence type="ECO:0000259" key="10">
    <source>
        <dbReference type="PROSITE" id="PS50003"/>
    </source>
</evidence>
<dbReference type="SUPFAM" id="SSF55920">
    <property type="entry name" value="Creatinase/aminopeptidase"/>
    <property type="match status" value="1"/>
</dbReference>
<dbReference type="HAMAP" id="MF_01974">
    <property type="entry name" value="MetAP_1"/>
    <property type="match status" value="1"/>
</dbReference>
<dbReference type="InterPro" id="IPR009038">
    <property type="entry name" value="GOLD_dom"/>
</dbReference>
<dbReference type="FunFam" id="3.30.70.1020:FF:000001">
    <property type="entry name" value="Alpha,alpha-trehalose-phosphate synthase [UDP-forming] 1"/>
    <property type="match status" value="1"/>
</dbReference>
<feature type="binding site" evidence="7">
    <location>
        <position position="1182"/>
    </location>
    <ligand>
        <name>substrate</name>
    </ligand>
</feature>
<keyword evidence="6" id="KW-0446">Lipid-binding</keyword>
<comment type="similarity">
    <text evidence="2">In the C-terminal section; belongs to the trehalose phosphatase family.</text>
</comment>
<feature type="binding site" evidence="7">
    <location>
        <position position="1288"/>
    </location>
    <ligand>
        <name>a divalent metal cation</name>
        <dbReference type="ChEBI" id="CHEBI:60240"/>
        <label>2</label>
        <note>catalytic</note>
    </ligand>
</feature>
<dbReference type="Gene3D" id="3.90.230.10">
    <property type="entry name" value="Creatinase/methionine aminopeptidase superfamily"/>
    <property type="match status" value="1"/>
</dbReference>
<dbReference type="InterPro" id="IPR041680">
    <property type="entry name" value="PH_8"/>
</dbReference>
<reference evidence="12" key="1">
    <citation type="journal article" date="2020" name="Fungal Divers.">
        <title>Resolving the Mortierellaceae phylogeny through synthesis of multi-gene phylogenetics and phylogenomics.</title>
        <authorList>
            <person name="Vandepol N."/>
            <person name="Liber J."/>
            <person name="Desiro A."/>
            <person name="Na H."/>
            <person name="Kennedy M."/>
            <person name="Barry K."/>
            <person name="Grigoriev I.V."/>
            <person name="Miller A.N."/>
            <person name="O'Donnell K."/>
            <person name="Stajich J.E."/>
            <person name="Bonito G."/>
        </authorList>
    </citation>
    <scope>NUCLEOTIDE SEQUENCE</scope>
    <source>
        <strain evidence="12">CK1249</strain>
    </source>
</reference>
<dbReference type="NCBIfam" id="TIGR00685">
    <property type="entry name" value="T6PP"/>
    <property type="match status" value="1"/>
</dbReference>
<dbReference type="InterPro" id="IPR023214">
    <property type="entry name" value="HAD_sf"/>
</dbReference>
<dbReference type="Gene3D" id="2.60.120.680">
    <property type="entry name" value="GOLD domain"/>
    <property type="match status" value="1"/>
</dbReference>
<dbReference type="CDD" id="cd01627">
    <property type="entry name" value="HAD_TPP"/>
    <property type="match status" value="1"/>
</dbReference>
<evidence type="ECO:0000256" key="6">
    <source>
        <dbReference type="ARBA" id="ARBA00023121"/>
    </source>
</evidence>
<dbReference type="PROSITE" id="PS50003">
    <property type="entry name" value="PH_DOMAIN"/>
    <property type="match status" value="1"/>
</dbReference>
<protein>
    <recommendedName>
        <fullName evidence="8">Methionine aminopeptidase</fullName>
        <ecNumber evidence="8">3.4.11.18</ecNumber>
    </recommendedName>
</protein>
<dbReference type="SUPFAM" id="SSF101576">
    <property type="entry name" value="Supernatant protein factor (SPF), C-terminal domain"/>
    <property type="match status" value="1"/>
</dbReference>
<feature type="compositionally biased region" description="Low complexity" evidence="9">
    <location>
        <begin position="410"/>
        <end position="424"/>
    </location>
</feature>
<feature type="binding site" evidence="7">
    <location>
        <position position="1263"/>
    </location>
    <ligand>
        <name>substrate</name>
    </ligand>
</feature>
<dbReference type="GO" id="GO:0004805">
    <property type="term" value="F:trehalose-phosphatase activity"/>
    <property type="evidence" value="ECO:0007669"/>
    <property type="project" value="TreeGrafter"/>
</dbReference>
<evidence type="ECO:0000256" key="8">
    <source>
        <dbReference type="RuleBase" id="RU003653"/>
    </source>
</evidence>
<dbReference type="GO" id="GO:0003825">
    <property type="term" value="F:alpha,alpha-trehalose-phosphate synthase (UDP-forming) activity"/>
    <property type="evidence" value="ECO:0007669"/>
    <property type="project" value="TreeGrafter"/>
</dbReference>
<feature type="compositionally biased region" description="Polar residues" evidence="9">
    <location>
        <begin position="48"/>
        <end position="80"/>
    </location>
</feature>
<feature type="binding site" evidence="7">
    <location>
        <position position="1319"/>
    </location>
    <ligand>
        <name>a divalent metal cation</name>
        <dbReference type="ChEBI" id="CHEBI:60240"/>
        <label>2</label>
        <note>catalytic</note>
    </ligand>
</feature>
<dbReference type="OrthoDB" id="755951at2759"/>
<dbReference type="Pfam" id="PF15409">
    <property type="entry name" value="PH_8"/>
    <property type="match status" value="1"/>
</dbReference>
<feature type="binding site" evidence="7">
    <location>
        <position position="1256"/>
    </location>
    <ligand>
        <name>a divalent metal cation</name>
        <dbReference type="ChEBI" id="CHEBI:60240"/>
        <label>2</label>
        <note>catalytic</note>
    </ligand>
</feature>
<comment type="similarity">
    <text evidence="7">Belongs to the peptidase M24A family. Methionine aminopeptidase type 1 subfamily.</text>
</comment>